<feature type="transmembrane region" description="Helical" evidence="1">
    <location>
        <begin position="84"/>
        <end position="103"/>
    </location>
</feature>
<accession>A0A1M5DZ15</accession>
<dbReference type="PANTHER" id="PTHR34220:SF7">
    <property type="entry name" value="SENSOR HISTIDINE KINASE YPDA"/>
    <property type="match status" value="1"/>
</dbReference>
<evidence type="ECO:0000313" key="4">
    <source>
        <dbReference type="Proteomes" id="UP000184368"/>
    </source>
</evidence>
<gene>
    <name evidence="3" type="ORF">SAMN05444008_111135</name>
</gene>
<keyword evidence="1" id="KW-0812">Transmembrane</keyword>
<evidence type="ECO:0000256" key="1">
    <source>
        <dbReference type="SAM" id="Phobius"/>
    </source>
</evidence>
<proteinExistence type="predicted"/>
<keyword evidence="3" id="KW-0808">Transferase</keyword>
<dbReference type="GO" id="GO:0016020">
    <property type="term" value="C:membrane"/>
    <property type="evidence" value="ECO:0007669"/>
    <property type="project" value="InterPro"/>
</dbReference>
<name>A0A1M5DZ15_9BACT</name>
<sequence length="366" mass="41306">MLRWKVFYLYMRQSQLIRVAVHVGGWLLLVSLLAGFISLTSHEGERLFRILPSTALLYLAGCVAIYYLNTLVLLPNLYMRDRQLAYLGVFLLLLALVFISKPLDVLILDHVGHRGGILHKPPPGMMRPPGGGPPQRPKIDIISITLFTMLWALGFGLRIQKQWRIMEQRAIQAEADKANAELSFVKAQINPHFLFNTLNNIYSMAVTGSAHTAVSIMKLSQIMRYLTEMAAQDEVPLQEAVACLTDFIDLHRLRFGPKVAIDYSIKGNLEGKQVIPLVFITFIENMFKYGVSAHEHSPIKIDLEATPGGVRFYCENKIMRKPRPGESTGIGLDNVTKRLAYAYPGKHRLDISDADGYFRVKLQLDI</sequence>
<feature type="transmembrane region" description="Helical" evidence="1">
    <location>
        <begin position="141"/>
        <end position="159"/>
    </location>
</feature>
<keyword evidence="4" id="KW-1185">Reference proteome</keyword>
<feature type="transmembrane region" description="Helical" evidence="1">
    <location>
        <begin position="57"/>
        <end position="77"/>
    </location>
</feature>
<dbReference type="InterPro" id="IPR010559">
    <property type="entry name" value="Sig_transdc_His_kin_internal"/>
</dbReference>
<dbReference type="InterPro" id="IPR050640">
    <property type="entry name" value="Bact_2-comp_sensor_kinase"/>
</dbReference>
<keyword evidence="1" id="KW-1133">Transmembrane helix</keyword>
<reference evidence="3 4" key="1">
    <citation type="submission" date="2016-11" db="EMBL/GenBank/DDBJ databases">
        <authorList>
            <person name="Jaros S."/>
            <person name="Januszkiewicz K."/>
            <person name="Wedrychowicz H."/>
        </authorList>
    </citation>
    <scope>NUCLEOTIDE SEQUENCE [LARGE SCALE GENOMIC DNA]</scope>
    <source>
        <strain evidence="3 4">DSM 26897</strain>
    </source>
</reference>
<evidence type="ECO:0000259" key="2">
    <source>
        <dbReference type="Pfam" id="PF06580"/>
    </source>
</evidence>
<dbReference type="STRING" id="1302690.BUE76_19545"/>
<keyword evidence="1" id="KW-0472">Membrane</keyword>
<dbReference type="AlphaFoldDB" id="A0A1M5DZ15"/>
<feature type="domain" description="Signal transduction histidine kinase internal region" evidence="2">
    <location>
        <begin position="180"/>
        <end position="258"/>
    </location>
</feature>
<dbReference type="EMBL" id="FQUO01000011">
    <property type="protein sequence ID" value="SHF72114.1"/>
    <property type="molecule type" value="Genomic_DNA"/>
</dbReference>
<organism evidence="3 4">
    <name type="scientific">Cnuella takakiae</name>
    <dbReference type="NCBI Taxonomy" id="1302690"/>
    <lineage>
        <taxon>Bacteria</taxon>
        <taxon>Pseudomonadati</taxon>
        <taxon>Bacteroidota</taxon>
        <taxon>Chitinophagia</taxon>
        <taxon>Chitinophagales</taxon>
        <taxon>Chitinophagaceae</taxon>
        <taxon>Cnuella</taxon>
    </lineage>
</organism>
<protein>
    <submittedName>
        <fullName evidence="3">Histidine kinase</fullName>
    </submittedName>
</protein>
<evidence type="ECO:0000313" key="3">
    <source>
        <dbReference type="EMBL" id="SHF72114.1"/>
    </source>
</evidence>
<feature type="transmembrane region" description="Helical" evidence="1">
    <location>
        <begin position="16"/>
        <end position="37"/>
    </location>
</feature>
<dbReference type="Pfam" id="PF06580">
    <property type="entry name" value="His_kinase"/>
    <property type="match status" value="1"/>
</dbReference>
<keyword evidence="3" id="KW-0418">Kinase</keyword>
<dbReference type="Proteomes" id="UP000184368">
    <property type="component" value="Unassembled WGS sequence"/>
</dbReference>
<dbReference type="GO" id="GO:0000155">
    <property type="term" value="F:phosphorelay sensor kinase activity"/>
    <property type="evidence" value="ECO:0007669"/>
    <property type="project" value="InterPro"/>
</dbReference>
<dbReference type="PANTHER" id="PTHR34220">
    <property type="entry name" value="SENSOR HISTIDINE KINASE YPDA"/>
    <property type="match status" value="1"/>
</dbReference>